<dbReference type="EMBL" id="HG994356">
    <property type="protein sequence ID" value="CAF2141102.1"/>
    <property type="molecule type" value="Genomic_DNA"/>
</dbReference>
<dbReference type="Proteomes" id="UP001295469">
    <property type="component" value="Chromosome A02"/>
</dbReference>
<gene>
    <name evidence="1" type="ORF">DARMORV10_A02P23780.1</name>
</gene>
<reference evidence="1" key="1">
    <citation type="submission" date="2021-01" db="EMBL/GenBank/DDBJ databases">
        <authorList>
            <consortium name="Genoscope - CEA"/>
            <person name="William W."/>
        </authorList>
    </citation>
    <scope>NUCLEOTIDE SEQUENCE</scope>
</reference>
<proteinExistence type="predicted"/>
<sequence length="116" mass="13682">MLSKSWMSSVSKFCLYRCSCLQDVMFSFDFRSRAIWHWQICEQSFAMCWRVGDSGDAHTRGLSIELAVEKSSSGQKKRWGSVSTTAETFLLQYRNKQKKNILVFFRRFKIHSRCFV</sequence>
<dbReference type="AlphaFoldDB" id="A0A816X384"/>
<organism evidence="1">
    <name type="scientific">Brassica napus</name>
    <name type="common">Rape</name>
    <dbReference type="NCBI Taxonomy" id="3708"/>
    <lineage>
        <taxon>Eukaryota</taxon>
        <taxon>Viridiplantae</taxon>
        <taxon>Streptophyta</taxon>
        <taxon>Embryophyta</taxon>
        <taxon>Tracheophyta</taxon>
        <taxon>Spermatophyta</taxon>
        <taxon>Magnoliopsida</taxon>
        <taxon>eudicotyledons</taxon>
        <taxon>Gunneridae</taxon>
        <taxon>Pentapetalae</taxon>
        <taxon>rosids</taxon>
        <taxon>malvids</taxon>
        <taxon>Brassicales</taxon>
        <taxon>Brassicaceae</taxon>
        <taxon>Brassiceae</taxon>
        <taxon>Brassica</taxon>
    </lineage>
</organism>
<accession>A0A816X384</accession>
<protein>
    <submittedName>
        <fullName evidence="1">(rape) hypothetical protein</fullName>
    </submittedName>
</protein>
<name>A0A816X384_BRANA</name>
<evidence type="ECO:0000313" key="1">
    <source>
        <dbReference type="EMBL" id="CAF2141102.1"/>
    </source>
</evidence>